<feature type="region of interest" description="Disordered" evidence="2">
    <location>
        <begin position="67"/>
        <end position="87"/>
    </location>
</feature>
<dbReference type="InterPro" id="IPR008979">
    <property type="entry name" value="Galactose-bd-like_sf"/>
</dbReference>
<dbReference type="EMBL" id="QFYR01000001">
    <property type="protein sequence ID" value="RAK56788.1"/>
    <property type="molecule type" value="Genomic_DNA"/>
</dbReference>
<evidence type="ECO:0000256" key="2">
    <source>
        <dbReference type="SAM" id="MobiDB-lite"/>
    </source>
</evidence>
<dbReference type="Pfam" id="PF02018">
    <property type="entry name" value="CBM_4_9"/>
    <property type="match status" value="1"/>
</dbReference>
<comment type="caution">
    <text evidence="4">The sequence shown here is derived from an EMBL/GenBank/DDBJ whole genome shotgun (WGS) entry which is preliminary data.</text>
</comment>
<organism evidence="4 5">
    <name type="scientific">Phenylobacterium deserti</name>
    <dbReference type="NCBI Taxonomy" id="1914756"/>
    <lineage>
        <taxon>Bacteria</taxon>
        <taxon>Pseudomonadati</taxon>
        <taxon>Pseudomonadota</taxon>
        <taxon>Alphaproteobacteria</taxon>
        <taxon>Caulobacterales</taxon>
        <taxon>Caulobacteraceae</taxon>
        <taxon>Phenylobacterium</taxon>
    </lineage>
</organism>
<protein>
    <recommendedName>
        <fullName evidence="3">CBM-cenC domain-containing protein</fullName>
    </recommendedName>
</protein>
<dbReference type="GO" id="GO:0016798">
    <property type="term" value="F:hydrolase activity, acting on glycosyl bonds"/>
    <property type="evidence" value="ECO:0007669"/>
    <property type="project" value="InterPro"/>
</dbReference>
<proteinExistence type="predicted"/>
<accession>A0A328AV41</accession>
<gene>
    <name evidence="4" type="ORF">DJ018_02095</name>
</gene>
<sequence>MQLGRVAAAAVMRRRAQDPGRGKGTAREIPMRQAKILAAIVLGLAAGAGLATGAFARQDDILKNRIDDPKKDHWTTQGTEQKTSVAKSDGVPGGFAYRVKVNTAGPNDWSTAASTTIAGPIKKGDVVLFAFWARAEKPPKGAEAVRVNARVQQSAAPYTGVVEAFDVPIGPEWKMYFASGKSPIDLGAGQANAAVHLGKAVQTVDLGPSMVLDFGPDYPLAKLPKN</sequence>
<dbReference type="InterPro" id="IPR003305">
    <property type="entry name" value="CenC_carb-bd"/>
</dbReference>
<dbReference type="AlphaFoldDB" id="A0A328AV41"/>
<name>A0A328AV41_9CAUL</name>
<evidence type="ECO:0000313" key="4">
    <source>
        <dbReference type="EMBL" id="RAK56788.1"/>
    </source>
</evidence>
<feature type="domain" description="CBM-cenC" evidence="3">
    <location>
        <begin position="63"/>
        <end position="179"/>
    </location>
</feature>
<evidence type="ECO:0000256" key="1">
    <source>
        <dbReference type="ARBA" id="ARBA00022801"/>
    </source>
</evidence>
<dbReference type="Proteomes" id="UP000249725">
    <property type="component" value="Unassembled WGS sequence"/>
</dbReference>
<keyword evidence="5" id="KW-1185">Reference proteome</keyword>
<reference evidence="5" key="1">
    <citation type="submission" date="2018-05" db="EMBL/GenBank/DDBJ databases">
        <authorList>
            <person name="Li X."/>
        </authorList>
    </citation>
    <scope>NUCLEOTIDE SEQUENCE [LARGE SCALE GENOMIC DNA]</scope>
    <source>
        <strain evidence="5">YIM 73061</strain>
    </source>
</reference>
<dbReference type="Gene3D" id="2.60.120.260">
    <property type="entry name" value="Galactose-binding domain-like"/>
    <property type="match status" value="1"/>
</dbReference>
<evidence type="ECO:0000259" key="3">
    <source>
        <dbReference type="Pfam" id="PF02018"/>
    </source>
</evidence>
<feature type="compositionally biased region" description="Polar residues" evidence="2">
    <location>
        <begin position="75"/>
        <end position="86"/>
    </location>
</feature>
<dbReference type="OrthoDB" id="7561968at2"/>
<dbReference type="SUPFAM" id="SSF49785">
    <property type="entry name" value="Galactose-binding domain-like"/>
    <property type="match status" value="1"/>
</dbReference>
<evidence type="ECO:0000313" key="5">
    <source>
        <dbReference type="Proteomes" id="UP000249725"/>
    </source>
</evidence>
<keyword evidence="1" id="KW-0378">Hydrolase</keyword>